<dbReference type="InterPro" id="IPR050229">
    <property type="entry name" value="GlpE_sulfurtransferase"/>
</dbReference>
<keyword evidence="1" id="KW-0472">Membrane</keyword>
<dbReference type="PANTHER" id="PTHR43031">
    <property type="entry name" value="FAD-DEPENDENT OXIDOREDUCTASE"/>
    <property type="match status" value="1"/>
</dbReference>
<sequence length="157" mass="17108">MSQFIEFVTNNWILCSVFVGLLIALLFTEKKRSGKTLTPQQTVMLLNRDQGVVVDVRDKKDIAKGVITGSHHIPYSALKDRAPELKKFGEKTIVVVDKMGQHSGSAVKLLKTAGYTNVVRMGGGVVEWQSANLPLVQPGGSKANNVKTTNAKTKNKS</sequence>
<proteinExistence type="predicted"/>
<dbReference type="Pfam" id="PF00581">
    <property type="entry name" value="Rhodanese"/>
    <property type="match status" value="1"/>
</dbReference>
<dbReference type="InterPro" id="IPR036873">
    <property type="entry name" value="Rhodanese-like_dom_sf"/>
</dbReference>
<gene>
    <name evidence="3" type="ORF">GCM10022278_34310</name>
</gene>
<reference evidence="4" key="1">
    <citation type="journal article" date="2019" name="Int. J. Syst. Evol. Microbiol.">
        <title>The Global Catalogue of Microorganisms (GCM) 10K type strain sequencing project: providing services to taxonomists for standard genome sequencing and annotation.</title>
        <authorList>
            <consortium name="The Broad Institute Genomics Platform"/>
            <consortium name="The Broad Institute Genome Sequencing Center for Infectious Disease"/>
            <person name="Wu L."/>
            <person name="Ma J."/>
        </authorList>
    </citation>
    <scope>NUCLEOTIDE SEQUENCE [LARGE SCALE GENOMIC DNA]</scope>
    <source>
        <strain evidence="4">JCM 17555</strain>
    </source>
</reference>
<organism evidence="3 4">
    <name type="scientific">Allohahella marinimesophila</name>
    <dbReference type="NCBI Taxonomy" id="1054972"/>
    <lineage>
        <taxon>Bacteria</taxon>
        <taxon>Pseudomonadati</taxon>
        <taxon>Pseudomonadota</taxon>
        <taxon>Gammaproteobacteria</taxon>
        <taxon>Oceanospirillales</taxon>
        <taxon>Hahellaceae</taxon>
        <taxon>Allohahella</taxon>
    </lineage>
</organism>
<dbReference type="SMART" id="SM00450">
    <property type="entry name" value="RHOD"/>
    <property type="match status" value="1"/>
</dbReference>
<keyword evidence="1" id="KW-1133">Transmembrane helix</keyword>
<evidence type="ECO:0000256" key="1">
    <source>
        <dbReference type="SAM" id="Phobius"/>
    </source>
</evidence>
<dbReference type="PANTHER" id="PTHR43031:SF18">
    <property type="entry name" value="RHODANESE-RELATED SULFURTRANSFERASES"/>
    <property type="match status" value="1"/>
</dbReference>
<feature type="domain" description="Rhodanese" evidence="2">
    <location>
        <begin position="47"/>
        <end position="137"/>
    </location>
</feature>
<dbReference type="RefSeq" id="WP_344808679.1">
    <property type="nucleotide sequence ID" value="NZ_BAABBO010000018.1"/>
</dbReference>
<dbReference type="EMBL" id="BAABBO010000018">
    <property type="protein sequence ID" value="GAA3974382.1"/>
    <property type="molecule type" value="Genomic_DNA"/>
</dbReference>
<dbReference type="PROSITE" id="PS50206">
    <property type="entry name" value="RHODANESE_3"/>
    <property type="match status" value="1"/>
</dbReference>
<dbReference type="CDD" id="cd00158">
    <property type="entry name" value="RHOD"/>
    <property type="match status" value="1"/>
</dbReference>
<accession>A0ABP7Q392</accession>
<name>A0ABP7Q392_9GAMM</name>
<dbReference type="InterPro" id="IPR001763">
    <property type="entry name" value="Rhodanese-like_dom"/>
</dbReference>
<comment type="caution">
    <text evidence="3">The sequence shown here is derived from an EMBL/GenBank/DDBJ whole genome shotgun (WGS) entry which is preliminary data.</text>
</comment>
<dbReference type="Proteomes" id="UP001501337">
    <property type="component" value="Unassembled WGS sequence"/>
</dbReference>
<keyword evidence="1" id="KW-0812">Transmembrane</keyword>
<feature type="transmembrane region" description="Helical" evidence="1">
    <location>
        <begin position="12"/>
        <end position="28"/>
    </location>
</feature>
<dbReference type="SUPFAM" id="SSF52821">
    <property type="entry name" value="Rhodanese/Cell cycle control phosphatase"/>
    <property type="match status" value="1"/>
</dbReference>
<evidence type="ECO:0000313" key="4">
    <source>
        <dbReference type="Proteomes" id="UP001501337"/>
    </source>
</evidence>
<keyword evidence="4" id="KW-1185">Reference proteome</keyword>
<dbReference type="Gene3D" id="3.40.250.10">
    <property type="entry name" value="Rhodanese-like domain"/>
    <property type="match status" value="1"/>
</dbReference>
<evidence type="ECO:0000313" key="3">
    <source>
        <dbReference type="EMBL" id="GAA3974382.1"/>
    </source>
</evidence>
<protein>
    <submittedName>
        <fullName evidence="3">Rhodanese-like domain-containing protein</fullName>
    </submittedName>
</protein>
<evidence type="ECO:0000259" key="2">
    <source>
        <dbReference type="PROSITE" id="PS50206"/>
    </source>
</evidence>